<dbReference type="PANTHER" id="PTHR43236:SF1">
    <property type="entry name" value="BLL7220 PROTEIN"/>
    <property type="match status" value="1"/>
</dbReference>
<organism evidence="2 3">
    <name type="scientific">Rothia mucilaginosa</name>
    <dbReference type="NCBI Taxonomy" id="43675"/>
    <lineage>
        <taxon>Bacteria</taxon>
        <taxon>Bacillati</taxon>
        <taxon>Actinomycetota</taxon>
        <taxon>Actinomycetes</taxon>
        <taxon>Micrococcales</taxon>
        <taxon>Micrococcaceae</taxon>
        <taxon>Rothia</taxon>
    </lineage>
</organism>
<comment type="caution">
    <text evidence="2">The sequence shown here is derived from an EMBL/GenBank/DDBJ whole genome shotgun (WGS) entry which is preliminary data.</text>
</comment>
<dbReference type="PANTHER" id="PTHR43236">
    <property type="entry name" value="ANTITOXIN HIGA1"/>
    <property type="match status" value="1"/>
</dbReference>
<reference evidence="2" key="1">
    <citation type="submission" date="2020-04" db="EMBL/GenBank/DDBJ databases">
        <title>Deep metagenomics examines the oral microbiome during advanced dental caries in children, revealing novel taxa and co-occurrences with host molecules.</title>
        <authorList>
            <person name="Baker J.L."/>
            <person name="Morton J.T."/>
            <person name="Dinis M."/>
            <person name="Alvarez R."/>
            <person name="Tran N.C."/>
            <person name="Knight R."/>
            <person name="Edlund A."/>
        </authorList>
    </citation>
    <scope>NUCLEOTIDE SEQUENCE</scope>
    <source>
        <strain evidence="2">JCVI_47_bin.3</strain>
    </source>
</reference>
<gene>
    <name evidence="2" type="ORF">HXO65_00960</name>
</gene>
<feature type="domain" description="IrrE N-terminal-like" evidence="1">
    <location>
        <begin position="91"/>
        <end position="205"/>
    </location>
</feature>
<proteinExistence type="predicted"/>
<dbReference type="AlphaFoldDB" id="A0A930LY54"/>
<dbReference type="EMBL" id="JABZXS010000004">
    <property type="protein sequence ID" value="MBF1672769.1"/>
    <property type="molecule type" value="Genomic_DNA"/>
</dbReference>
<evidence type="ECO:0000259" key="1">
    <source>
        <dbReference type="Pfam" id="PF06114"/>
    </source>
</evidence>
<name>A0A930LY54_9MICC</name>
<sequence>MSATSNEFDGIPVEATNLPLSLPVHVRAAALEYAYMGVKLSKHLNRYAGFPQPQPLDVADIALDPSHAAELLRAEWGLSDRPVHSMMRLLETAGVRVFSLSQEQAEVSTFSFMWEGVPYVFLQTGRDAVAQRFSLASELGHLAMHATDTEPVGTLRRIEEAKDFGRAFLMPPCALYAHGSTWTSRDVISASSRYKAPMEELLHHLHTLGVINNHQKTEIATDIKGNRPSCPVERSEHLQRVRLHTLREAARKVGINVATASEYLRDLTIRSI</sequence>
<accession>A0A930LY54</accession>
<dbReference type="InterPro" id="IPR052345">
    <property type="entry name" value="Rad_response_metalloprotease"/>
</dbReference>
<evidence type="ECO:0000313" key="3">
    <source>
        <dbReference type="Proteomes" id="UP000785653"/>
    </source>
</evidence>
<dbReference type="Pfam" id="PF06114">
    <property type="entry name" value="Peptidase_M78"/>
    <property type="match status" value="1"/>
</dbReference>
<protein>
    <submittedName>
        <fullName evidence="2">ImmA/IrrE family metallo-endopeptidase</fullName>
    </submittedName>
</protein>
<evidence type="ECO:0000313" key="2">
    <source>
        <dbReference type="EMBL" id="MBF1672769.1"/>
    </source>
</evidence>
<dbReference type="Proteomes" id="UP000785653">
    <property type="component" value="Unassembled WGS sequence"/>
</dbReference>
<dbReference type="InterPro" id="IPR010359">
    <property type="entry name" value="IrrE_HExxH"/>
</dbReference>